<dbReference type="RefSeq" id="WP_407346726.1">
    <property type="nucleotide sequence ID" value="NZ_CP136864.1"/>
</dbReference>
<keyword evidence="1" id="KW-0812">Transmembrane</keyword>
<keyword evidence="1" id="KW-1133">Transmembrane helix</keyword>
<gene>
    <name evidence="2" type="ORF">R0135_10130</name>
</gene>
<evidence type="ECO:0000313" key="3">
    <source>
        <dbReference type="Proteomes" id="UP001626537"/>
    </source>
</evidence>
<keyword evidence="1" id="KW-0472">Membrane</keyword>
<evidence type="ECO:0000256" key="1">
    <source>
        <dbReference type="SAM" id="Phobius"/>
    </source>
</evidence>
<dbReference type="Proteomes" id="UP001626537">
    <property type="component" value="Chromosome"/>
</dbReference>
<feature type="transmembrane region" description="Helical" evidence="1">
    <location>
        <begin position="6"/>
        <end position="27"/>
    </location>
</feature>
<accession>A0ABZ0I0Q3</accession>
<evidence type="ECO:0000313" key="2">
    <source>
        <dbReference type="EMBL" id="WOJ92145.1"/>
    </source>
</evidence>
<keyword evidence="3" id="KW-1185">Reference proteome</keyword>
<dbReference type="EMBL" id="CP136864">
    <property type="protein sequence ID" value="WOJ92145.1"/>
    <property type="molecule type" value="Genomic_DNA"/>
</dbReference>
<proteinExistence type="predicted"/>
<sequence length="155" mass="17112">MKLGEWAAVAEIIGGAAIIASLIFVGAEVRQNTAAIRSATVQAIADQSNASNLAFATDEKLADLLFLTLKDSEAHKDPSKITGGDKIRLEMILRSTLRRVENIYLHVEGGVLEPEALDRVGYGFYRTDFAKDYWRAARAGFDQDFAKFMDEKVNE</sequence>
<protein>
    <submittedName>
        <fullName evidence="2">Uncharacterized protein</fullName>
    </submittedName>
</protein>
<organism evidence="2 3">
    <name type="scientific">Congregibacter variabilis</name>
    <dbReference type="NCBI Taxonomy" id="3081200"/>
    <lineage>
        <taxon>Bacteria</taxon>
        <taxon>Pseudomonadati</taxon>
        <taxon>Pseudomonadota</taxon>
        <taxon>Gammaproteobacteria</taxon>
        <taxon>Cellvibrionales</taxon>
        <taxon>Halieaceae</taxon>
        <taxon>Congregibacter</taxon>
    </lineage>
</organism>
<reference evidence="2 3" key="1">
    <citation type="submission" date="2023-10" db="EMBL/GenBank/DDBJ databases">
        <title>Two novel species belonging to the OM43/NOR5 clade.</title>
        <authorList>
            <person name="Park M."/>
        </authorList>
    </citation>
    <scope>NUCLEOTIDE SEQUENCE [LARGE SCALE GENOMIC DNA]</scope>
    <source>
        <strain evidence="2 3">IMCC43200</strain>
    </source>
</reference>
<name>A0ABZ0I0Q3_9GAMM</name>